<evidence type="ECO:0000256" key="7">
    <source>
        <dbReference type="ARBA" id="ARBA00023136"/>
    </source>
</evidence>
<feature type="transmembrane region" description="Helical" evidence="9">
    <location>
        <begin position="140"/>
        <end position="165"/>
    </location>
</feature>
<sequence>MGIIWTIIIVYMAAMIGIGLYAKTKIKDSNDYHLAGRRLGPIMLAGTLAATEIGGGSSVGVASKAYGDWGLSAGWYVVSAGIGILLVSFVAPYMRKAMATTVPEIIGRRYGKSSYAISSFLSFIASIALAAVQITATASIVHILTGFNLTWAILIAGLGVVFYTYLGGMWSVTLTDFVQFFIIVIGFAIAVPFAFHSAGGVDHVFSNIPREQLGFTKIGWGTILGLTLMYFMTFSTGQEAVQRYYSAKNEKVAVVGSLLCGILMTLYAFIPAVLGLIALSAFPTINANDALATVSVELLPPLISGILLSGVISATLSSASGNLLAVASVYVKDIHGIVSKKSVSAQNELKISKLIVVLSGLVAIGISLFSQQIIPLLVFAFTLRSTGPFAAYLLGLLWEKVTPKAGLYSIVLGTVIGLGWQLAKEPFGIMAVIAGCSASMITFLIVNKLELSKGVPAAPSAYRSDDNFSA</sequence>
<organism evidence="10 11">
    <name type="scientific">Bacillus salipaludis</name>
    <dbReference type="NCBI Taxonomy" id="2547811"/>
    <lineage>
        <taxon>Bacteria</taxon>
        <taxon>Bacillati</taxon>
        <taxon>Bacillota</taxon>
        <taxon>Bacilli</taxon>
        <taxon>Bacillales</taxon>
        <taxon>Bacillaceae</taxon>
        <taxon>Bacillus</taxon>
    </lineage>
</organism>
<evidence type="ECO:0000313" key="10">
    <source>
        <dbReference type="EMBL" id="MFK9094375.1"/>
    </source>
</evidence>
<dbReference type="InterPro" id="IPR050277">
    <property type="entry name" value="Sodium:Solute_Symporter"/>
</dbReference>
<feature type="transmembrane region" description="Helical" evidence="9">
    <location>
        <begin position="258"/>
        <end position="282"/>
    </location>
</feature>
<feature type="transmembrane region" description="Helical" evidence="9">
    <location>
        <begin position="42"/>
        <end position="61"/>
    </location>
</feature>
<evidence type="ECO:0000256" key="1">
    <source>
        <dbReference type="ARBA" id="ARBA00004141"/>
    </source>
</evidence>
<feature type="transmembrane region" description="Helical" evidence="9">
    <location>
        <begin position="429"/>
        <end position="446"/>
    </location>
</feature>
<dbReference type="RefSeq" id="WP_406582845.1">
    <property type="nucleotide sequence ID" value="NZ_JBJHQH010000022.1"/>
</dbReference>
<comment type="subcellular location">
    <subcellularLocation>
        <location evidence="1">Membrane</location>
        <topology evidence="1">Multi-pass membrane protein</topology>
    </subcellularLocation>
</comment>
<dbReference type="InterPro" id="IPR038377">
    <property type="entry name" value="Na/Glc_symporter_sf"/>
</dbReference>
<feature type="transmembrane region" description="Helical" evidence="9">
    <location>
        <begin position="218"/>
        <end position="237"/>
    </location>
</feature>
<name>A0ABW8RLH7_9BACI</name>
<dbReference type="EMBL" id="JBJHQH010000022">
    <property type="protein sequence ID" value="MFK9094375.1"/>
    <property type="molecule type" value="Genomic_DNA"/>
</dbReference>
<dbReference type="Proteomes" id="UP001623041">
    <property type="component" value="Unassembled WGS sequence"/>
</dbReference>
<feature type="transmembrane region" description="Helical" evidence="9">
    <location>
        <begin position="405"/>
        <end position="423"/>
    </location>
</feature>
<feature type="transmembrane region" description="Helical" evidence="9">
    <location>
        <begin position="177"/>
        <end position="198"/>
    </location>
</feature>
<dbReference type="PANTHER" id="PTHR48086">
    <property type="entry name" value="SODIUM/PROLINE SYMPORTER-RELATED"/>
    <property type="match status" value="1"/>
</dbReference>
<dbReference type="PANTHER" id="PTHR48086:SF7">
    <property type="entry name" value="SODIUM-SOLUTE SYMPORTER-RELATED"/>
    <property type="match status" value="1"/>
</dbReference>
<reference evidence="10 11" key="1">
    <citation type="submission" date="2024-11" db="EMBL/GenBank/DDBJ databases">
        <authorList>
            <person name="Lucas J.A."/>
        </authorList>
    </citation>
    <scope>NUCLEOTIDE SEQUENCE [LARGE SCALE GENOMIC DNA]</scope>
    <source>
        <strain evidence="10 11">Z 5.4</strain>
    </source>
</reference>
<evidence type="ECO:0000256" key="9">
    <source>
        <dbReference type="SAM" id="Phobius"/>
    </source>
</evidence>
<evidence type="ECO:0000256" key="2">
    <source>
        <dbReference type="ARBA" id="ARBA00006434"/>
    </source>
</evidence>
<dbReference type="PROSITE" id="PS50283">
    <property type="entry name" value="NA_SOLUT_SYMP_3"/>
    <property type="match status" value="1"/>
</dbReference>
<evidence type="ECO:0000256" key="6">
    <source>
        <dbReference type="ARBA" id="ARBA00022989"/>
    </source>
</evidence>
<evidence type="ECO:0000256" key="3">
    <source>
        <dbReference type="ARBA" id="ARBA00022448"/>
    </source>
</evidence>
<evidence type="ECO:0000256" key="5">
    <source>
        <dbReference type="ARBA" id="ARBA00022692"/>
    </source>
</evidence>
<keyword evidence="11" id="KW-1185">Reference proteome</keyword>
<comment type="similarity">
    <text evidence="2 8">Belongs to the sodium:solute symporter (SSF) (TC 2.A.21) family.</text>
</comment>
<evidence type="ECO:0000256" key="8">
    <source>
        <dbReference type="RuleBase" id="RU362091"/>
    </source>
</evidence>
<dbReference type="PROSITE" id="PS00456">
    <property type="entry name" value="NA_SOLUT_SYMP_1"/>
    <property type="match status" value="1"/>
</dbReference>
<keyword evidence="6 9" id="KW-1133">Transmembrane helix</keyword>
<dbReference type="Gene3D" id="1.20.1730.10">
    <property type="entry name" value="Sodium/glucose cotransporter"/>
    <property type="match status" value="1"/>
</dbReference>
<dbReference type="InterPro" id="IPR018212">
    <property type="entry name" value="Na/solute_symporter_CS"/>
</dbReference>
<feature type="transmembrane region" description="Helical" evidence="9">
    <location>
        <begin position="6"/>
        <end position="22"/>
    </location>
</feature>
<keyword evidence="7 9" id="KW-0472">Membrane</keyword>
<proteinExistence type="inferred from homology"/>
<feature type="transmembrane region" description="Helical" evidence="9">
    <location>
        <begin position="302"/>
        <end position="331"/>
    </location>
</feature>
<feature type="transmembrane region" description="Helical" evidence="9">
    <location>
        <begin position="73"/>
        <end position="94"/>
    </location>
</feature>
<keyword evidence="5 9" id="KW-0812">Transmembrane</keyword>
<evidence type="ECO:0000256" key="4">
    <source>
        <dbReference type="ARBA" id="ARBA00022475"/>
    </source>
</evidence>
<dbReference type="Pfam" id="PF00474">
    <property type="entry name" value="SSF"/>
    <property type="match status" value="1"/>
</dbReference>
<protein>
    <submittedName>
        <fullName evidence="10">Sodium:solute symporter</fullName>
    </submittedName>
</protein>
<comment type="caution">
    <text evidence="10">The sequence shown here is derived from an EMBL/GenBank/DDBJ whole genome shotgun (WGS) entry which is preliminary data.</text>
</comment>
<keyword evidence="3" id="KW-0813">Transport</keyword>
<feature type="transmembrane region" description="Helical" evidence="9">
    <location>
        <begin position="376"/>
        <end position="398"/>
    </location>
</feature>
<gene>
    <name evidence="10" type="ORF">ACJEBI_23250</name>
</gene>
<keyword evidence="4" id="KW-1003">Cell membrane</keyword>
<evidence type="ECO:0000313" key="11">
    <source>
        <dbReference type="Proteomes" id="UP001623041"/>
    </source>
</evidence>
<feature type="transmembrane region" description="Helical" evidence="9">
    <location>
        <begin position="115"/>
        <end position="134"/>
    </location>
</feature>
<accession>A0ABW8RLH7</accession>
<dbReference type="InterPro" id="IPR001734">
    <property type="entry name" value="Na/solute_symporter"/>
</dbReference>
<feature type="transmembrane region" description="Helical" evidence="9">
    <location>
        <begin position="351"/>
        <end position="370"/>
    </location>
</feature>